<keyword evidence="8" id="KW-1185">Reference proteome</keyword>
<keyword evidence="3 6" id="KW-0812">Transmembrane</keyword>
<dbReference type="RefSeq" id="WP_092060358.1">
    <property type="nucleotide sequence ID" value="NZ_FOJU01000001.1"/>
</dbReference>
<dbReference type="Pfam" id="PF01810">
    <property type="entry name" value="LysE"/>
    <property type="match status" value="1"/>
</dbReference>
<accession>A0A1I0VGB6</accession>
<dbReference type="PANTHER" id="PTHR30086">
    <property type="entry name" value="ARGININE EXPORTER PROTEIN ARGO"/>
    <property type="match status" value="1"/>
</dbReference>
<dbReference type="EMBL" id="FOJU01000001">
    <property type="protein sequence ID" value="SFA74636.1"/>
    <property type="molecule type" value="Genomic_DNA"/>
</dbReference>
<evidence type="ECO:0000256" key="4">
    <source>
        <dbReference type="ARBA" id="ARBA00022989"/>
    </source>
</evidence>
<protein>
    <submittedName>
        <fullName evidence="7">Threonine/homoserine/homoserine lactone efflux protein</fullName>
    </submittedName>
</protein>
<organism evidence="7 8">
    <name type="scientific">Poseidonocella pacifica</name>
    <dbReference type="NCBI Taxonomy" id="871651"/>
    <lineage>
        <taxon>Bacteria</taxon>
        <taxon>Pseudomonadati</taxon>
        <taxon>Pseudomonadota</taxon>
        <taxon>Alphaproteobacteria</taxon>
        <taxon>Rhodobacterales</taxon>
        <taxon>Roseobacteraceae</taxon>
        <taxon>Poseidonocella</taxon>
    </lineage>
</organism>
<reference evidence="7 8" key="1">
    <citation type="submission" date="2016-10" db="EMBL/GenBank/DDBJ databases">
        <authorList>
            <person name="de Groot N.N."/>
        </authorList>
    </citation>
    <scope>NUCLEOTIDE SEQUENCE [LARGE SCALE GENOMIC DNA]</scope>
    <source>
        <strain evidence="7 8">DSM 29316</strain>
    </source>
</reference>
<dbReference type="InterPro" id="IPR001123">
    <property type="entry name" value="LeuE-type"/>
</dbReference>
<dbReference type="PANTHER" id="PTHR30086:SF20">
    <property type="entry name" value="ARGININE EXPORTER PROTEIN ARGO-RELATED"/>
    <property type="match status" value="1"/>
</dbReference>
<dbReference type="STRING" id="871651.SAMN05421688_0558"/>
<keyword evidence="4 6" id="KW-1133">Transmembrane helix</keyword>
<dbReference type="OrthoDB" id="9804822at2"/>
<evidence type="ECO:0000256" key="1">
    <source>
        <dbReference type="ARBA" id="ARBA00004651"/>
    </source>
</evidence>
<keyword evidence="2" id="KW-1003">Cell membrane</keyword>
<dbReference type="GO" id="GO:0005886">
    <property type="term" value="C:plasma membrane"/>
    <property type="evidence" value="ECO:0007669"/>
    <property type="project" value="UniProtKB-SubCell"/>
</dbReference>
<feature type="transmembrane region" description="Helical" evidence="6">
    <location>
        <begin position="6"/>
        <end position="28"/>
    </location>
</feature>
<feature type="transmembrane region" description="Helical" evidence="6">
    <location>
        <begin position="40"/>
        <end position="65"/>
    </location>
</feature>
<keyword evidence="5 6" id="KW-0472">Membrane</keyword>
<dbReference type="Proteomes" id="UP000198796">
    <property type="component" value="Unassembled WGS sequence"/>
</dbReference>
<proteinExistence type="predicted"/>
<dbReference type="AlphaFoldDB" id="A0A1I0VGB6"/>
<evidence type="ECO:0000256" key="2">
    <source>
        <dbReference type="ARBA" id="ARBA00022475"/>
    </source>
</evidence>
<evidence type="ECO:0000313" key="7">
    <source>
        <dbReference type="EMBL" id="SFA74636.1"/>
    </source>
</evidence>
<sequence length="203" mass="21354">MTATAFWTVAYIHLVAAMSPGPSFVVSVRTAVSEGFPTAAALALGYGIGAVLWASVAMAGLALLFELVPGLFFALKLGGGAFLLFLGVTLWRQADAPLPDASDQTPKGPSAAIWLGFATFVANPKTAVFFGAIFIGLVPESAPLPVLAALVTVIFLNETLWYIAVARLFSLPRARAVFIRAKPWLDRVFGTLLAAFGLKIALT</sequence>
<feature type="transmembrane region" description="Helical" evidence="6">
    <location>
        <begin position="112"/>
        <end position="138"/>
    </location>
</feature>
<gene>
    <name evidence="7" type="ORF">SAMN05421688_0558</name>
</gene>
<evidence type="ECO:0000256" key="5">
    <source>
        <dbReference type="ARBA" id="ARBA00023136"/>
    </source>
</evidence>
<dbReference type="GO" id="GO:0015171">
    <property type="term" value="F:amino acid transmembrane transporter activity"/>
    <property type="evidence" value="ECO:0007669"/>
    <property type="project" value="TreeGrafter"/>
</dbReference>
<evidence type="ECO:0000256" key="6">
    <source>
        <dbReference type="SAM" id="Phobius"/>
    </source>
</evidence>
<comment type="subcellular location">
    <subcellularLocation>
        <location evidence="1">Cell membrane</location>
        <topology evidence="1">Multi-pass membrane protein</topology>
    </subcellularLocation>
</comment>
<name>A0A1I0VGB6_9RHOB</name>
<feature type="transmembrane region" description="Helical" evidence="6">
    <location>
        <begin position="144"/>
        <end position="163"/>
    </location>
</feature>
<evidence type="ECO:0000256" key="3">
    <source>
        <dbReference type="ARBA" id="ARBA00022692"/>
    </source>
</evidence>
<feature type="transmembrane region" description="Helical" evidence="6">
    <location>
        <begin position="71"/>
        <end position="91"/>
    </location>
</feature>
<evidence type="ECO:0000313" key="8">
    <source>
        <dbReference type="Proteomes" id="UP000198796"/>
    </source>
</evidence>